<keyword evidence="2" id="KW-1185">Reference proteome</keyword>
<sequence length="231" mass="26401">MEANMSLLVYFDSEVILYITEGVKFICRSPISFTISCTQPVLFFDGVIQIQLMNVIDEATMLEMLMIYIQNQTHVPILELYVEFKQLENSHKADESLLNWEENNSDSEEEFLANNDMFGGSDRGNNYTDKEVHASINTVASQYSFDVPSFMRDLDAMLAPKFAEFANPSVPFVQDSKFVVGMEFGSREAVVMTIRRYTLLKGVYESEPLTFYAKCLQYGKGCDWLIRASLI</sequence>
<evidence type="ECO:0000313" key="2">
    <source>
        <dbReference type="Proteomes" id="UP000289738"/>
    </source>
</evidence>
<evidence type="ECO:0008006" key="3">
    <source>
        <dbReference type="Google" id="ProtNLM"/>
    </source>
</evidence>
<dbReference type="AlphaFoldDB" id="A0A444YCW1"/>
<accession>A0A444YCW1</accession>
<organism evidence="1 2">
    <name type="scientific">Arachis hypogaea</name>
    <name type="common">Peanut</name>
    <dbReference type="NCBI Taxonomy" id="3818"/>
    <lineage>
        <taxon>Eukaryota</taxon>
        <taxon>Viridiplantae</taxon>
        <taxon>Streptophyta</taxon>
        <taxon>Embryophyta</taxon>
        <taxon>Tracheophyta</taxon>
        <taxon>Spermatophyta</taxon>
        <taxon>Magnoliopsida</taxon>
        <taxon>eudicotyledons</taxon>
        <taxon>Gunneridae</taxon>
        <taxon>Pentapetalae</taxon>
        <taxon>rosids</taxon>
        <taxon>fabids</taxon>
        <taxon>Fabales</taxon>
        <taxon>Fabaceae</taxon>
        <taxon>Papilionoideae</taxon>
        <taxon>50 kb inversion clade</taxon>
        <taxon>dalbergioids sensu lato</taxon>
        <taxon>Dalbergieae</taxon>
        <taxon>Pterocarpus clade</taxon>
        <taxon>Arachis</taxon>
    </lineage>
</organism>
<dbReference type="EMBL" id="SDMP01000017">
    <property type="protein sequence ID" value="RYQ99746.1"/>
    <property type="molecule type" value="Genomic_DNA"/>
</dbReference>
<proteinExistence type="predicted"/>
<reference evidence="1 2" key="1">
    <citation type="submission" date="2019-01" db="EMBL/GenBank/DDBJ databases">
        <title>Sequencing of cultivated peanut Arachis hypogaea provides insights into genome evolution and oil improvement.</title>
        <authorList>
            <person name="Chen X."/>
        </authorList>
    </citation>
    <scope>NUCLEOTIDE SEQUENCE [LARGE SCALE GENOMIC DNA]</scope>
    <source>
        <strain evidence="2">cv. Fuhuasheng</strain>
        <tissue evidence="1">Leaves</tissue>
    </source>
</reference>
<evidence type="ECO:0000313" key="1">
    <source>
        <dbReference type="EMBL" id="RYQ99746.1"/>
    </source>
</evidence>
<gene>
    <name evidence="1" type="ORF">Ahy_B07g087744</name>
</gene>
<comment type="caution">
    <text evidence="1">The sequence shown here is derived from an EMBL/GenBank/DDBJ whole genome shotgun (WGS) entry which is preliminary data.</text>
</comment>
<name>A0A444YCW1_ARAHY</name>
<dbReference type="Proteomes" id="UP000289738">
    <property type="component" value="Chromosome B07"/>
</dbReference>
<protein>
    <recommendedName>
        <fullName evidence="3">Transposase MuDR plant domain-containing protein</fullName>
    </recommendedName>
</protein>